<dbReference type="PANTHER" id="PTHR10192">
    <property type="entry name" value="MOLYBDOPTERIN BIOSYNTHESIS PROTEIN"/>
    <property type="match status" value="1"/>
</dbReference>
<reference evidence="10" key="1">
    <citation type="journal article" date="2019" name="Int. J. Syst. Evol. Microbiol.">
        <title>The Global Catalogue of Microorganisms (GCM) 10K type strain sequencing project: providing services to taxonomists for standard genome sequencing and annotation.</title>
        <authorList>
            <consortium name="The Broad Institute Genomics Platform"/>
            <consortium name="The Broad Institute Genome Sequencing Center for Infectious Disease"/>
            <person name="Wu L."/>
            <person name="Ma J."/>
        </authorList>
    </citation>
    <scope>NUCLEOTIDE SEQUENCE [LARGE SCALE GENOMIC DNA]</scope>
    <source>
        <strain evidence="10">JCM 17494</strain>
    </source>
</reference>
<dbReference type="InterPro" id="IPR001453">
    <property type="entry name" value="MoaB/Mog_dom"/>
</dbReference>
<dbReference type="CDD" id="cd00887">
    <property type="entry name" value="MoeA"/>
    <property type="match status" value="1"/>
</dbReference>
<comment type="catalytic activity">
    <reaction evidence="6">
        <text>adenylyl-molybdopterin + molybdate = Mo-molybdopterin + AMP + H(+)</text>
        <dbReference type="Rhea" id="RHEA:35047"/>
        <dbReference type="ChEBI" id="CHEBI:15378"/>
        <dbReference type="ChEBI" id="CHEBI:36264"/>
        <dbReference type="ChEBI" id="CHEBI:62727"/>
        <dbReference type="ChEBI" id="CHEBI:71302"/>
        <dbReference type="ChEBI" id="CHEBI:456215"/>
        <dbReference type="EC" id="2.10.1.1"/>
    </reaction>
</comment>
<evidence type="ECO:0000256" key="6">
    <source>
        <dbReference type="ARBA" id="ARBA00047317"/>
    </source>
</evidence>
<proteinExistence type="inferred from homology"/>
<gene>
    <name evidence="9" type="ORF">GCM10022267_41930</name>
</gene>
<dbReference type="EMBL" id="BAABBE010000011">
    <property type="protein sequence ID" value="GAA3651244.1"/>
    <property type="molecule type" value="Genomic_DNA"/>
</dbReference>
<keyword evidence="10" id="KW-1185">Reference proteome</keyword>
<keyword evidence="7" id="KW-0460">Magnesium</keyword>
<keyword evidence="5 7" id="KW-0501">Molybdenum cofactor biosynthesis</keyword>
<sequence>MATTVTGSTSTISPGASTSLATPNVGVCRVRTCTSNTSGDELVQAIVTITSSWQYAVVSPTTVAEHRQRVAELVGLMPVLQLTLDECLGLVLAADVIAPVSLPPFDNSAMDGYAVRAADLAGTIPVRLPVADDIPAGRTQLNPLEPGTVQRIMTGAPVPPGADAVIQVELTDGGTETVTINASVAEGTNIRTAGDDVQKGDPVLVAGTVLRPAQLGLASALGLAELPVRRRPRVLILSTGSELVEPGRPLQPGQIYESNGMMLASSVREAGGIAVQLRFVPDDVDAFHRALAPYLGSVDVIVTSGGVSAGAYEVVKDALVSHDVRFTKVAMQPGGPQGAGTYEGVPVLTLPGNPVSAQVSFEVFVRPALLRSMGHAQVERPSARATVTTTLTSPAGKTQFRRGLYDPSSGQVVTPVGGPGSHLLSALALSNCLIEVPQDVTELAAGAEVTVRYLQ</sequence>
<dbReference type="InterPro" id="IPR036425">
    <property type="entry name" value="MoaB/Mog-like_dom_sf"/>
</dbReference>
<evidence type="ECO:0000256" key="2">
    <source>
        <dbReference type="ARBA" id="ARBA00005046"/>
    </source>
</evidence>
<keyword evidence="7" id="KW-0808">Transferase</keyword>
<dbReference type="InterPro" id="IPR038987">
    <property type="entry name" value="MoeA-like"/>
</dbReference>
<accession>A0ABP7B8E6</accession>
<organism evidence="9 10">
    <name type="scientific">Lentzea roselyniae</name>
    <dbReference type="NCBI Taxonomy" id="531940"/>
    <lineage>
        <taxon>Bacteria</taxon>
        <taxon>Bacillati</taxon>
        <taxon>Actinomycetota</taxon>
        <taxon>Actinomycetes</taxon>
        <taxon>Pseudonocardiales</taxon>
        <taxon>Pseudonocardiaceae</taxon>
        <taxon>Lentzea</taxon>
    </lineage>
</organism>
<evidence type="ECO:0000313" key="9">
    <source>
        <dbReference type="EMBL" id="GAA3651244.1"/>
    </source>
</evidence>
<dbReference type="InterPro" id="IPR005110">
    <property type="entry name" value="MoeA_linker/N"/>
</dbReference>
<name>A0ABP7B8E6_9PSEU</name>
<dbReference type="Gene3D" id="3.40.980.10">
    <property type="entry name" value="MoaB/Mog-like domain"/>
    <property type="match status" value="1"/>
</dbReference>
<dbReference type="Gene3D" id="2.40.340.10">
    <property type="entry name" value="MoeA, C-terminal, domain IV"/>
    <property type="match status" value="1"/>
</dbReference>
<dbReference type="SMART" id="SM00852">
    <property type="entry name" value="MoCF_biosynth"/>
    <property type="match status" value="1"/>
</dbReference>
<comment type="function">
    <text evidence="1 7">Catalyzes the insertion of molybdate into adenylated molybdopterin with the concomitant release of AMP.</text>
</comment>
<dbReference type="SUPFAM" id="SSF63882">
    <property type="entry name" value="MoeA N-terminal region -like"/>
    <property type="match status" value="1"/>
</dbReference>
<comment type="caution">
    <text evidence="9">The sequence shown here is derived from an EMBL/GenBank/DDBJ whole genome shotgun (WGS) entry which is preliminary data.</text>
</comment>
<dbReference type="InterPro" id="IPR036135">
    <property type="entry name" value="MoeA_linker/N_sf"/>
</dbReference>
<dbReference type="Pfam" id="PF00994">
    <property type="entry name" value="MoCF_biosynth"/>
    <property type="match status" value="1"/>
</dbReference>
<evidence type="ECO:0000256" key="5">
    <source>
        <dbReference type="ARBA" id="ARBA00023150"/>
    </source>
</evidence>
<dbReference type="Gene3D" id="3.90.105.10">
    <property type="entry name" value="Molybdopterin biosynthesis moea protein, domain 2"/>
    <property type="match status" value="1"/>
</dbReference>
<dbReference type="EC" id="2.10.1.1" evidence="7"/>
<keyword evidence="4 7" id="KW-0500">Molybdenum</keyword>
<dbReference type="Pfam" id="PF03453">
    <property type="entry name" value="MoeA_N"/>
    <property type="match status" value="1"/>
</dbReference>
<comment type="pathway">
    <text evidence="2 7">Cofactor biosynthesis; molybdopterin biosynthesis.</text>
</comment>
<dbReference type="NCBIfam" id="TIGR00177">
    <property type="entry name" value="molyb_syn"/>
    <property type="match status" value="1"/>
</dbReference>
<dbReference type="NCBIfam" id="NF045515">
    <property type="entry name" value="Glp_gephyrin"/>
    <property type="match status" value="1"/>
</dbReference>
<dbReference type="Pfam" id="PF03454">
    <property type="entry name" value="MoeA_C"/>
    <property type="match status" value="1"/>
</dbReference>
<evidence type="ECO:0000256" key="4">
    <source>
        <dbReference type="ARBA" id="ARBA00022505"/>
    </source>
</evidence>
<evidence type="ECO:0000256" key="7">
    <source>
        <dbReference type="RuleBase" id="RU365090"/>
    </source>
</evidence>
<dbReference type="PANTHER" id="PTHR10192:SF5">
    <property type="entry name" value="GEPHYRIN"/>
    <property type="match status" value="1"/>
</dbReference>
<dbReference type="InterPro" id="IPR036688">
    <property type="entry name" value="MoeA_C_domain_IV_sf"/>
</dbReference>
<comment type="similarity">
    <text evidence="3 7">Belongs to the MoeA family.</text>
</comment>
<keyword evidence="7" id="KW-0479">Metal-binding</keyword>
<evidence type="ECO:0000256" key="1">
    <source>
        <dbReference type="ARBA" id="ARBA00002901"/>
    </source>
</evidence>
<dbReference type="SUPFAM" id="SSF63867">
    <property type="entry name" value="MoeA C-terminal domain-like"/>
    <property type="match status" value="1"/>
</dbReference>
<dbReference type="SUPFAM" id="SSF53218">
    <property type="entry name" value="Molybdenum cofactor biosynthesis proteins"/>
    <property type="match status" value="1"/>
</dbReference>
<evidence type="ECO:0000259" key="8">
    <source>
        <dbReference type="SMART" id="SM00852"/>
    </source>
</evidence>
<comment type="cofactor">
    <cofactor evidence="7">
        <name>Mg(2+)</name>
        <dbReference type="ChEBI" id="CHEBI:18420"/>
    </cofactor>
</comment>
<dbReference type="InterPro" id="IPR005111">
    <property type="entry name" value="MoeA_C_domain_IV"/>
</dbReference>
<evidence type="ECO:0000313" key="10">
    <source>
        <dbReference type="Proteomes" id="UP001500711"/>
    </source>
</evidence>
<dbReference type="Gene3D" id="2.170.190.11">
    <property type="entry name" value="Molybdopterin biosynthesis moea protein, domain 3"/>
    <property type="match status" value="1"/>
</dbReference>
<evidence type="ECO:0000256" key="3">
    <source>
        <dbReference type="ARBA" id="ARBA00010763"/>
    </source>
</evidence>
<protein>
    <recommendedName>
        <fullName evidence="7">Molybdopterin molybdenumtransferase</fullName>
        <ecNumber evidence="7">2.10.1.1</ecNumber>
    </recommendedName>
</protein>
<feature type="domain" description="MoaB/Mog" evidence="8">
    <location>
        <begin position="235"/>
        <end position="371"/>
    </location>
</feature>
<dbReference type="Proteomes" id="UP001500711">
    <property type="component" value="Unassembled WGS sequence"/>
</dbReference>